<proteinExistence type="predicted"/>
<dbReference type="EMBL" id="JACXAA010000004">
    <property type="protein sequence ID" value="MBD2753984.1"/>
    <property type="molecule type" value="Genomic_DNA"/>
</dbReference>
<keyword evidence="3" id="KW-1185">Reference proteome</keyword>
<accession>A0A927GDQ8</accession>
<reference evidence="2" key="1">
    <citation type="submission" date="2020-09" db="EMBL/GenBank/DDBJ databases">
        <authorList>
            <person name="Kim M.K."/>
        </authorList>
    </citation>
    <scope>NUCLEOTIDE SEQUENCE</scope>
    <source>
        <strain evidence="2">BT704</strain>
    </source>
</reference>
<feature type="region of interest" description="Disordered" evidence="1">
    <location>
        <begin position="47"/>
        <end position="66"/>
    </location>
</feature>
<evidence type="ECO:0000313" key="3">
    <source>
        <dbReference type="Proteomes" id="UP000653797"/>
    </source>
</evidence>
<dbReference type="AlphaFoldDB" id="A0A927GDQ8"/>
<evidence type="ECO:0000313" key="2">
    <source>
        <dbReference type="EMBL" id="MBD2753984.1"/>
    </source>
</evidence>
<gene>
    <name evidence="2" type="ORF">IC230_13840</name>
</gene>
<name>A0A927GDQ8_9BACT</name>
<dbReference type="RefSeq" id="WP_191039618.1">
    <property type="nucleotide sequence ID" value="NZ_JACXAA010000004.1"/>
</dbReference>
<evidence type="ECO:0000256" key="1">
    <source>
        <dbReference type="SAM" id="MobiDB-lite"/>
    </source>
</evidence>
<sequence>MKQPLLILLLFYLMSHYRFLQSKMAPLPGPTNAPSWFVVGQSQNAERAGSATRASEANGTRLRPGSNDYLSDICSG</sequence>
<protein>
    <submittedName>
        <fullName evidence="2">Uncharacterized protein</fullName>
    </submittedName>
</protein>
<organism evidence="2 3">
    <name type="scientific">Spirosoma validum</name>
    <dbReference type="NCBI Taxonomy" id="2771355"/>
    <lineage>
        <taxon>Bacteria</taxon>
        <taxon>Pseudomonadati</taxon>
        <taxon>Bacteroidota</taxon>
        <taxon>Cytophagia</taxon>
        <taxon>Cytophagales</taxon>
        <taxon>Cytophagaceae</taxon>
        <taxon>Spirosoma</taxon>
    </lineage>
</organism>
<dbReference type="Proteomes" id="UP000653797">
    <property type="component" value="Unassembled WGS sequence"/>
</dbReference>
<comment type="caution">
    <text evidence="2">The sequence shown here is derived from an EMBL/GenBank/DDBJ whole genome shotgun (WGS) entry which is preliminary data.</text>
</comment>